<proteinExistence type="predicted"/>
<dbReference type="AlphaFoldDB" id="A0AAE1E7V6"/>
<keyword evidence="2" id="KW-1185">Reference proteome</keyword>
<organism evidence="1 2">
    <name type="scientific">Elysia crispata</name>
    <name type="common">lettuce slug</name>
    <dbReference type="NCBI Taxonomy" id="231223"/>
    <lineage>
        <taxon>Eukaryota</taxon>
        <taxon>Metazoa</taxon>
        <taxon>Spiralia</taxon>
        <taxon>Lophotrochozoa</taxon>
        <taxon>Mollusca</taxon>
        <taxon>Gastropoda</taxon>
        <taxon>Heterobranchia</taxon>
        <taxon>Euthyneura</taxon>
        <taxon>Panpulmonata</taxon>
        <taxon>Sacoglossa</taxon>
        <taxon>Placobranchoidea</taxon>
        <taxon>Plakobranchidae</taxon>
        <taxon>Elysia</taxon>
    </lineage>
</organism>
<evidence type="ECO:0000313" key="1">
    <source>
        <dbReference type="EMBL" id="KAK3797461.1"/>
    </source>
</evidence>
<sequence length="74" mass="8299">MPRYSKDEFPCKINATLSPGEISYIYRDLSQGPQLLPLRSCSHLPVMDVKVNQECGLPRSNSSVVWVISCRSLS</sequence>
<accession>A0AAE1E7V6</accession>
<reference evidence="1" key="1">
    <citation type="journal article" date="2023" name="G3 (Bethesda)">
        <title>A reference genome for the long-term kleptoplast-retaining sea slug Elysia crispata morphotype clarki.</title>
        <authorList>
            <person name="Eastman K.E."/>
            <person name="Pendleton A.L."/>
            <person name="Shaikh M.A."/>
            <person name="Suttiyut T."/>
            <person name="Ogas R."/>
            <person name="Tomko P."/>
            <person name="Gavelis G."/>
            <person name="Widhalm J.R."/>
            <person name="Wisecaver J.H."/>
        </authorList>
    </citation>
    <scope>NUCLEOTIDE SEQUENCE</scope>
    <source>
        <strain evidence="1">ECLA1</strain>
    </source>
</reference>
<gene>
    <name evidence="1" type="ORF">RRG08_049293</name>
</gene>
<evidence type="ECO:0000313" key="2">
    <source>
        <dbReference type="Proteomes" id="UP001283361"/>
    </source>
</evidence>
<dbReference type="EMBL" id="JAWDGP010000761">
    <property type="protein sequence ID" value="KAK3797461.1"/>
    <property type="molecule type" value="Genomic_DNA"/>
</dbReference>
<protein>
    <submittedName>
        <fullName evidence="1">Uncharacterized protein</fullName>
    </submittedName>
</protein>
<comment type="caution">
    <text evidence="1">The sequence shown here is derived from an EMBL/GenBank/DDBJ whole genome shotgun (WGS) entry which is preliminary data.</text>
</comment>
<name>A0AAE1E7V6_9GAST</name>
<dbReference type="Proteomes" id="UP001283361">
    <property type="component" value="Unassembled WGS sequence"/>
</dbReference>